<dbReference type="EnsemblPlants" id="Zm00001eb036880_T001">
    <property type="protein sequence ID" value="Zm00001eb036880_P001"/>
    <property type="gene ID" value="Zm00001eb036880"/>
</dbReference>
<keyword evidence="3" id="KW-1185">Reference proteome</keyword>
<reference evidence="2" key="2">
    <citation type="submission" date="2019-07" db="EMBL/GenBank/DDBJ databases">
        <authorList>
            <person name="Seetharam A."/>
            <person name="Woodhouse M."/>
            <person name="Cannon E."/>
        </authorList>
    </citation>
    <scope>NUCLEOTIDE SEQUENCE [LARGE SCALE GENOMIC DNA]</scope>
    <source>
        <strain evidence="2">cv. B73</strain>
    </source>
</reference>
<evidence type="ECO:0000313" key="2">
    <source>
        <dbReference type="EnsemblPlants" id="Zm00001eb036880_P001"/>
    </source>
</evidence>
<feature type="region of interest" description="Disordered" evidence="1">
    <location>
        <begin position="130"/>
        <end position="151"/>
    </location>
</feature>
<dbReference type="InParanoid" id="A0A804LU62"/>
<protein>
    <submittedName>
        <fullName evidence="2">Uncharacterized protein</fullName>
    </submittedName>
</protein>
<feature type="region of interest" description="Disordered" evidence="1">
    <location>
        <begin position="194"/>
        <end position="298"/>
    </location>
</feature>
<feature type="compositionally biased region" description="Basic residues" evidence="1">
    <location>
        <begin position="272"/>
        <end position="291"/>
    </location>
</feature>
<feature type="region of interest" description="Disordered" evidence="1">
    <location>
        <begin position="87"/>
        <end position="116"/>
    </location>
</feature>
<evidence type="ECO:0000313" key="3">
    <source>
        <dbReference type="Proteomes" id="UP000007305"/>
    </source>
</evidence>
<dbReference type="AlphaFoldDB" id="A0A804LU62"/>
<reference evidence="2" key="3">
    <citation type="submission" date="2021-05" db="UniProtKB">
        <authorList>
            <consortium name="EnsemblPlants"/>
        </authorList>
    </citation>
    <scope>IDENTIFICATION</scope>
    <source>
        <strain evidence="2">cv. B73</strain>
    </source>
</reference>
<name>A0A804LU62_MAIZE</name>
<evidence type="ECO:0000256" key="1">
    <source>
        <dbReference type="SAM" id="MobiDB-lite"/>
    </source>
</evidence>
<dbReference type="Proteomes" id="UP000007305">
    <property type="component" value="Chromosome 1"/>
</dbReference>
<feature type="compositionally biased region" description="Basic and acidic residues" evidence="1">
    <location>
        <begin position="205"/>
        <end position="214"/>
    </location>
</feature>
<feature type="compositionally biased region" description="Basic and acidic residues" evidence="1">
    <location>
        <begin position="238"/>
        <end position="249"/>
    </location>
</feature>
<feature type="compositionally biased region" description="Gly residues" evidence="1">
    <location>
        <begin position="220"/>
        <end position="236"/>
    </location>
</feature>
<organism evidence="2 3">
    <name type="scientific">Zea mays</name>
    <name type="common">Maize</name>
    <dbReference type="NCBI Taxonomy" id="4577"/>
    <lineage>
        <taxon>Eukaryota</taxon>
        <taxon>Viridiplantae</taxon>
        <taxon>Streptophyta</taxon>
        <taxon>Embryophyta</taxon>
        <taxon>Tracheophyta</taxon>
        <taxon>Spermatophyta</taxon>
        <taxon>Magnoliopsida</taxon>
        <taxon>Liliopsida</taxon>
        <taxon>Poales</taxon>
        <taxon>Poaceae</taxon>
        <taxon>PACMAD clade</taxon>
        <taxon>Panicoideae</taxon>
        <taxon>Andropogonodae</taxon>
        <taxon>Andropogoneae</taxon>
        <taxon>Tripsacinae</taxon>
        <taxon>Zea</taxon>
    </lineage>
</organism>
<feature type="compositionally biased region" description="Basic residues" evidence="1">
    <location>
        <begin position="97"/>
        <end position="111"/>
    </location>
</feature>
<proteinExistence type="predicted"/>
<sequence>MACLLYAPYQKQGDVPAGVPEEVDGRVQLGAVRGGALQLGAVDLLRAGEDQLEAAADHQRLRLRRGGGLHSPLPGVRAAAGAPADSGLLLPAGRGGLRARRRRHALRRPRAPPRQVPRQRLPRLLHGRLRRAAQHHRQGGQDQERRVPAHQPLLLPHAQRRRLVLLRPLHQGPLCHVPQRRRLLLQLRPDGPLLLVPQAPPGGQEQRRAADDHGRRQRGAGAGAGHRAGAQHGGHPVGEPHPHRGRAQDRGGGAAAQGGRRGRRDPPDGRRKPGRRHAGGHRDRPRRRRGVTQRQSPCTVHTLLASY</sequence>
<dbReference type="Gramene" id="Zm00001eb036880_T001">
    <property type="protein sequence ID" value="Zm00001eb036880_P001"/>
    <property type="gene ID" value="Zm00001eb036880"/>
</dbReference>
<accession>A0A804LU62</accession>
<reference evidence="3" key="1">
    <citation type="submission" date="2015-12" db="EMBL/GenBank/DDBJ databases">
        <title>Update maize B73 reference genome by single molecule sequencing technologies.</title>
        <authorList>
            <consortium name="Maize Genome Sequencing Project"/>
            <person name="Ware D."/>
        </authorList>
    </citation>
    <scope>NUCLEOTIDE SEQUENCE [LARGE SCALE GENOMIC DNA]</scope>
    <source>
        <strain evidence="3">cv. B73</strain>
    </source>
</reference>